<keyword evidence="4" id="KW-1185">Reference proteome</keyword>
<dbReference type="AlphaFoldDB" id="A0A8H6YCQ1"/>
<accession>A0A8H6YCQ1</accession>
<keyword evidence="2" id="KW-0812">Transmembrane</keyword>
<dbReference type="EMBL" id="JACAZH010000009">
    <property type="protein sequence ID" value="KAF7358665.1"/>
    <property type="molecule type" value="Genomic_DNA"/>
</dbReference>
<comment type="caution">
    <text evidence="3">The sequence shown here is derived from an EMBL/GenBank/DDBJ whole genome shotgun (WGS) entry which is preliminary data.</text>
</comment>
<feature type="transmembrane region" description="Helical" evidence="2">
    <location>
        <begin position="103"/>
        <end position="126"/>
    </location>
</feature>
<keyword evidence="2" id="KW-1133">Transmembrane helix</keyword>
<name>A0A8H6YCQ1_9AGAR</name>
<evidence type="ECO:0000256" key="1">
    <source>
        <dbReference type="SAM" id="MobiDB-lite"/>
    </source>
</evidence>
<evidence type="ECO:0008006" key="5">
    <source>
        <dbReference type="Google" id="ProtNLM"/>
    </source>
</evidence>
<organism evidence="3 4">
    <name type="scientific">Mycena sanguinolenta</name>
    <dbReference type="NCBI Taxonomy" id="230812"/>
    <lineage>
        <taxon>Eukaryota</taxon>
        <taxon>Fungi</taxon>
        <taxon>Dikarya</taxon>
        <taxon>Basidiomycota</taxon>
        <taxon>Agaricomycotina</taxon>
        <taxon>Agaricomycetes</taxon>
        <taxon>Agaricomycetidae</taxon>
        <taxon>Agaricales</taxon>
        <taxon>Marasmiineae</taxon>
        <taxon>Mycenaceae</taxon>
        <taxon>Mycena</taxon>
    </lineage>
</organism>
<evidence type="ECO:0000256" key="2">
    <source>
        <dbReference type="SAM" id="Phobius"/>
    </source>
</evidence>
<dbReference type="PANTHER" id="PTHR33048:SF92">
    <property type="entry name" value="INTEGRAL MEMBRANE PROTEIN"/>
    <property type="match status" value="1"/>
</dbReference>
<keyword evidence="2" id="KW-0472">Membrane</keyword>
<dbReference type="PANTHER" id="PTHR33048">
    <property type="entry name" value="PTH11-LIKE INTEGRAL MEMBRANE PROTEIN (AFU_ORTHOLOGUE AFUA_5G11245)"/>
    <property type="match status" value="1"/>
</dbReference>
<feature type="transmembrane region" description="Helical" evidence="2">
    <location>
        <begin position="25"/>
        <end position="47"/>
    </location>
</feature>
<reference evidence="3" key="1">
    <citation type="submission" date="2020-05" db="EMBL/GenBank/DDBJ databases">
        <title>Mycena genomes resolve the evolution of fungal bioluminescence.</title>
        <authorList>
            <person name="Tsai I.J."/>
        </authorList>
    </citation>
    <scope>NUCLEOTIDE SEQUENCE</scope>
    <source>
        <strain evidence="3">160909Yilan</strain>
    </source>
</reference>
<proteinExistence type="predicted"/>
<protein>
    <recommendedName>
        <fullName evidence="5">Integral membrane protein</fullName>
    </recommendedName>
</protein>
<gene>
    <name evidence="3" type="ORF">MSAN_01205500</name>
</gene>
<feature type="region of interest" description="Disordered" evidence="1">
    <location>
        <begin position="192"/>
        <end position="228"/>
    </location>
</feature>
<evidence type="ECO:0000313" key="4">
    <source>
        <dbReference type="Proteomes" id="UP000623467"/>
    </source>
</evidence>
<feature type="compositionally biased region" description="Polar residues" evidence="1">
    <location>
        <begin position="202"/>
        <end position="213"/>
    </location>
</feature>
<sequence length="228" mass="24890">MWLASRLSIIFIIIRIDPSPTRRRYLLCGAGLLLGCALLLLAQLFWICESRHTWKHIANPQCNLPRQVAILQFVTDVIADTMLLFAPWPLFRSLVDKTLANKLTIIFSMCLATTIVSLVHASFVLLDDDIQMPFSGIVEGCLSLVVANIPVIVTTTIDIVGQPETAEFSTVFWLGTTGTGAGTAQLQSLAERHSHGGRLSDTDTSGDMSSESWKGSMKAASVESFPPV</sequence>
<evidence type="ECO:0000313" key="3">
    <source>
        <dbReference type="EMBL" id="KAF7358665.1"/>
    </source>
</evidence>
<feature type="transmembrane region" description="Helical" evidence="2">
    <location>
        <begin position="67"/>
        <end position="91"/>
    </location>
</feature>
<dbReference type="Proteomes" id="UP000623467">
    <property type="component" value="Unassembled WGS sequence"/>
</dbReference>
<dbReference type="InterPro" id="IPR052337">
    <property type="entry name" value="SAT4-like"/>
</dbReference>
<feature type="compositionally biased region" description="Basic and acidic residues" evidence="1">
    <location>
        <begin position="192"/>
        <end position="201"/>
    </location>
</feature>
<dbReference type="OrthoDB" id="444631at2759"/>